<dbReference type="SUPFAM" id="SSF53639">
    <property type="entry name" value="AraD/HMP-PK domain-like"/>
    <property type="match status" value="1"/>
</dbReference>
<dbReference type="InterPro" id="IPR001303">
    <property type="entry name" value="Aldolase_II/adducin_N"/>
</dbReference>
<evidence type="ECO:0000313" key="4">
    <source>
        <dbReference type="Proteomes" id="UP000030678"/>
    </source>
</evidence>
<accession>V9CYG3</accession>
<dbReference type="HOGENOM" id="CLU_1057691_0_0_1"/>
<dbReference type="GeneID" id="19987196"/>
<feature type="region of interest" description="Disordered" evidence="1">
    <location>
        <begin position="201"/>
        <end position="228"/>
    </location>
</feature>
<dbReference type="Proteomes" id="UP000030678">
    <property type="component" value="Unassembled WGS sequence"/>
</dbReference>
<dbReference type="InterPro" id="IPR036409">
    <property type="entry name" value="Aldolase_II/adducin_N_sf"/>
</dbReference>
<dbReference type="EMBL" id="KB822709">
    <property type="protein sequence ID" value="ETI19690.1"/>
    <property type="molecule type" value="Genomic_DNA"/>
</dbReference>
<feature type="region of interest" description="Disordered" evidence="1">
    <location>
        <begin position="1"/>
        <end position="22"/>
    </location>
</feature>
<dbReference type="RefSeq" id="XP_008731232.1">
    <property type="nucleotide sequence ID" value="XM_008733010.1"/>
</dbReference>
<evidence type="ECO:0000259" key="2">
    <source>
        <dbReference type="Pfam" id="PF00596"/>
    </source>
</evidence>
<dbReference type="Pfam" id="PF00596">
    <property type="entry name" value="Aldolase_II"/>
    <property type="match status" value="1"/>
</dbReference>
<feature type="domain" description="Class II aldolase/adducin N-terminal" evidence="2">
    <location>
        <begin position="152"/>
        <end position="187"/>
    </location>
</feature>
<evidence type="ECO:0000256" key="1">
    <source>
        <dbReference type="SAM" id="MobiDB-lite"/>
    </source>
</evidence>
<protein>
    <recommendedName>
        <fullName evidence="2">Class II aldolase/adducin N-terminal domain-containing protein</fullName>
    </recommendedName>
</protein>
<feature type="compositionally biased region" description="Basic and acidic residues" evidence="1">
    <location>
        <begin position="201"/>
        <end position="210"/>
    </location>
</feature>
<gene>
    <name evidence="3" type="ORF">G647_08703</name>
</gene>
<reference evidence="3 4" key="1">
    <citation type="submission" date="2013-03" db="EMBL/GenBank/DDBJ databases">
        <title>The Genome Sequence of Cladophialophora carrionii CBS 160.54.</title>
        <authorList>
            <consortium name="The Broad Institute Genomics Platform"/>
            <person name="Cuomo C."/>
            <person name="de Hoog S."/>
            <person name="Gorbushina A."/>
            <person name="Walker B."/>
            <person name="Young S.K."/>
            <person name="Zeng Q."/>
            <person name="Gargeya S."/>
            <person name="Fitzgerald M."/>
            <person name="Haas B."/>
            <person name="Abouelleil A."/>
            <person name="Allen A.W."/>
            <person name="Alvarado L."/>
            <person name="Arachchi H.M."/>
            <person name="Berlin A.M."/>
            <person name="Chapman S.B."/>
            <person name="Gainer-Dewar J."/>
            <person name="Goldberg J."/>
            <person name="Griggs A."/>
            <person name="Gujja S."/>
            <person name="Hansen M."/>
            <person name="Howarth C."/>
            <person name="Imamovic A."/>
            <person name="Ireland A."/>
            <person name="Larimer J."/>
            <person name="McCowan C."/>
            <person name="Murphy C."/>
            <person name="Pearson M."/>
            <person name="Poon T.W."/>
            <person name="Priest M."/>
            <person name="Roberts A."/>
            <person name="Saif S."/>
            <person name="Shea T."/>
            <person name="Sisk P."/>
            <person name="Sykes S."/>
            <person name="Wortman J."/>
            <person name="Nusbaum C."/>
            <person name="Birren B."/>
        </authorList>
    </citation>
    <scope>NUCLEOTIDE SEQUENCE [LARGE SCALE GENOMIC DNA]</scope>
    <source>
        <strain evidence="3 4">CBS 160.54</strain>
    </source>
</reference>
<evidence type="ECO:0000313" key="3">
    <source>
        <dbReference type="EMBL" id="ETI19690.1"/>
    </source>
</evidence>
<sequence>MGSQRRDHLPKEDPNYSTKQESDCLRDRVYGVQAKLLPHNLPCVTHDNVIGDARLLEDLVLANHILHHNHVVDAHAFGHVSIRHPTDPSRFIMSANMARALVRSAADLAEYNVGDAPNLPIVTGPKGASWNGWGPLSPAISRGAGHHADLPEQAVVLMRRHGFTTWGTSLKGAIYRAVYATKNAKLQTAATLLRGAFDADPKNARGDLKDGGPTGPIHASEPLTQDQARDANIMNSRAGERVWVVWVQEVKCQALYTSSVYQG</sequence>
<dbReference type="AlphaFoldDB" id="V9CYG3"/>
<proteinExistence type="predicted"/>
<name>V9CYG3_9EURO</name>
<dbReference type="VEuPathDB" id="FungiDB:G647_08703"/>
<dbReference type="Gene3D" id="3.40.225.10">
    <property type="entry name" value="Class II aldolase/adducin N-terminal domain"/>
    <property type="match status" value="2"/>
</dbReference>
<organism evidence="3 4">
    <name type="scientific">Cladophialophora carrionii CBS 160.54</name>
    <dbReference type="NCBI Taxonomy" id="1279043"/>
    <lineage>
        <taxon>Eukaryota</taxon>
        <taxon>Fungi</taxon>
        <taxon>Dikarya</taxon>
        <taxon>Ascomycota</taxon>
        <taxon>Pezizomycotina</taxon>
        <taxon>Eurotiomycetes</taxon>
        <taxon>Chaetothyriomycetidae</taxon>
        <taxon>Chaetothyriales</taxon>
        <taxon>Herpotrichiellaceae</taxon>
        <taxon>Cladophialophora</taxon>
    </lineage>
</organism>